<dbReference type="InterPro" id="IPR019388">
    <property type="entry name" value="FIT"/>
</dbReference>
<evidence type="ECO:0000256" key="1">
    <source>
        <dbReference type="ARBA" id="ARBA00004477"/>
    </source>
</evidence>
<keyword evidence="8" id="KW-1208">Phospholipid metabolism</keyword>
<feature type="transmembrane region" description="Helical" evidence="9">
    <location>
        <begin position="320"/>
        <end position="336"/>
    </location>
</feature>
<evidence type="ECO:0000313" key="12">
    <source>
        <dbReference type="Proteomes" id="UP000000598"/>
    </source>
</evidence>
<protein>
    <recommendedName>
        <fullName evidence="8">Acyl-coenzyme A diphosphatase SCS3</fullName>
        <ecNumber evidence="8">3.6.1.-</ecNumber>
    </recommendedName>
    <alternativeName>
        <fullName evidence="8">FIT family protein SCS3</fullName>
    </alternativeName>
</protein>
<evidence type="ECO:0000256" key="9">
    <source>
        <dbReference type="SAM" id="Phobius"/>
    </source>
</evidence>
<evidence type="ECO:0000313" key="11">
    <source>
        <dbReference type="EMBL" id="CAG98220.1"/>
    </source>
</evidence>
<dbReference type="GO" id="GO:0008654">
    <property type="term" value="P:phospholipid biosynthetic process"/>
    <property type="evidence" value="ECO:0007669"/>
    <property type="project" value="UniProtKB-KW"/>
</dbReference>
<keyword evidence="6" id="KW-0443">Lipid metabolism</keyword>
<comment type="similarity">
    <text evidence="8">Belongs to the FIT family. Fungal FIT2B/SCS3 subfamily.</text>
</comment>
<dbReference type="PaxDb" id="284590-Q6CKM7"/>
<dbReference type="PANTHER" id="PTHR23129">
    <property type="entry name" value="ACYL-COENZYME A DIPHOSPHATASE FITM2"/>
    <property type="match status" value="1"/>
</dbReference>
<dbReference type="EMBL" id="CR382126">
    <property type="protein sequence ID" value="CAG98220.1"/>
    <property type="molecule type" value="Genomic_DNA"/>
</dbReference>
<gene>
    <name evidence="8" type="primary">SCS3</name>
    <name evidence="8" type="synonym">FIT2B</name>
    <name evidence="11" type="ORF">KLLA0_F09526g</name>
</gene>
<feature type="transmembrane region" description="Helical" evidence="9">
    <location>
        <begin position="194"/>
        <end position="212"/>
    </location>
</feature>
<comment type="catalytic activity">
    <reaction evidence="8">
        <text>(5Z,8Z,11Z,14Z)-eicosatetraenoyl-CoA + H2O = S-(5Z,8Z,11Z,14Z-eicosatetraenoyl)-4'-phosphopantetheine + adenosine 3',5'-bisphosphate + 2 H(+)</text>
        <dbReference type="Rhea" id="RHEA:65568"/>
        <dbReference type="ChEBI" id="CHEBI:15377"/>
        <dbReference type="ChEBI" id="CHEBI:15378"/>
        <dbReference type="ChEBI" id="CHEBI:57368"/>
        <dbReference type="ChEBI" id="CHEBI:58343"/>
        <dbReference type="ChEBI" id="CHEBI:156554"/>
    </reaction>
</comment>
<name>Q6CKM7_KLULA</name>
<evidence type="ECO:0000256" key="10">
    <source>
        <dbReference type="SAM" id="SignalP"/>
    </source>
</evidence>
<dbReference type="AlphaFoldDB" id="Q6CKM7"/>
<proteinExistence type="inferred from homology"/>
<organism evidence="11 12">
    <name type="scientific">Kluyveromyces lactis (strain ATCC 8585 / CBS 2359 / DSM 70799 / NBRC 1267 / NRRL Y-1140 / WM37)</name>
    <name type="common">Yeast</name>
    <name type="synonym">Candida sphaerica</name>
    <dbReference type="NCBI Taxonomy" id="284590"/>
    <lineage>
        <taxon>Eukaryota</taxon>
        <taxon>Fungi</taxon>
        <taxon>Dikarya</taxon>
        <taxon>Ascomycota</taxon>
        <taxon>Saccharomycotina</taxon>
        <taxon>Saccharomycetes</taxon>
        <taxon>Saccharomycetales</taxon>
        <taxon>Saccharomycetaceae</taxon>
        <taxon>Kluyveromyces</taxon>
    </lineage>
</organism>
<evidence type="ECO:0000256" key="7">
    <source>
        <dbReference type="ARBA" id="ARBA00023136"/>
    </source>
</evidence>
<dbReference type="EC" id="3.6.1.-" evidence="8"/>
<evidence type="ECO:0000256" key="4">
    <source>
        <dbReference type="ARBA" id="ARBA00022824"/>
    </source>
</evidence>
<sequence>MKRVFWLLCPVLFLAPYVLPISLGTADKDGILNVYFVKFGWFWTSVISCLCVIRYSNIVNHWKRYLLLTLWWMIFTQEVFGLTPLMDLVFLNSGGICSFDIFSTDGNEQTLNLQFHDNEFRRLRGIRRMLNWLGNVHGSETLLSALNSIISEDSSEYTPELAAELSELSKLVKSSAGCSYAGGHWVGGHDPSGHIFLITLMLMLMFGELSLYQSRAFRHLQNTYKRFLNRAGSQLLQLLDNSALANLWIHDDHDDDSQWWFKFLFQPPLSCYQTLMTLIYLILRFIIWENPILLLFTLTALWSYSFVVTVMLFHTFWEQLSGFVAAYLVCILVYQFF</sequence>
<keyword evidence="7 8" id="KW-0472">Membrane</keyword>
<keyword evidence="4 8" id="KW-0256">Endoplasmic reticulum</keyword>
<comment type="catalytic activity">
    <reaction evidence="8">
        <text>hexadecanoyl-CoA + H2O = S-hexadecanoyl-4'-phosphopantetheine + adenosine 3',5'-bisphosphate + 2 H(+)</text>
        <dbReference type="Rhea" id="RHEA:50032"/>
        <dbReference type="ChEBI" id="CHEBI:15377"/>
        <dbReference type="ChEBI" id="CHEBI:15378"/>
        <dbReference type="ChEBI" id="CHEBI:57379"/>
        <dbReference type="ChEBI" id="CHEBI:58343"/>
        <dbReference type="ChEBI" id="CHEBI:132018"/>
    </reaction>
</comment>
<dbReference type="InterPro" id="IPR046400">
    <property type="entry name" value="SCS3"/>
</dbReference>
<dbReference type="FunCoup" id="Q6CKM7">
    <property type="interactions" value="95"/>
</dbReference>
<keyword evidence="12" id="KW-1185">Reference proteome</keyword>
<feature type="transmembrane region" description="Helical" evidence="9">
    <location>
        <begin position="30"/>
        <end position="53"/>
    </location>
</feature>
<feature type="active site" evidence="8">
    <location>
        <position position="314"/>
    </location>
</feature>
<keyword evidence="2 8" id="KW-0812">Transmembrane</keyword>
<feature type="signal peptide" evidence="10">
    <location>
        <begin position="1"/>
        <end position="20"/>
    </location>
</feature>
<dbReference type="GO" id="GO:0005789">
    <property type="term" value="C:endoplasmic reticulum membrane"/>
    <property type="evidence" value="ECO:0007669"/>
    <property type="project" value="UniProtKB-SubCell"/>
</dbReference>
<evidence type="ECO:0000256" key="8">
    <source>
        <dbReference type="HAMAP-Rule" id="MF_03231"/>
    </source>
</evidence>
<dbReference type="GeneID" id="2895250"/>
<evidence type="ECO:0000256" key="2">
    <source>
        <dbReference type="ARBA" id="ARBA00022692"/>
    </source>
</evidence>
<dbReference type="GO" id="GO:0010945">
    <property type="term" value="F:coenzyme A diphosphatase activity"/>
    <property type="evidence" value="ECO:0007669"/>
    <property type="project" value="InterPro"/>
</dbReference>
<keyword evidence="8" id="KW-0444">Lipid biosynthesis</keyword>
<dbReference type="PANTHER" id="PTHR23129:SF0">
    <property type="entry name" value="ACYL-COENZYME A DIPHOSPHATASE FITM2"/>
    <property type="match status" value="1"/>
</dbReference>
<dbReference type="InParanoid" id="Q6CKM7"/>
<feature type="transmembrane region" description="Helical" evidence="9">
    <location>
        <begin position="65"/>
        <end position="86"/>
    </location>
</feature>
<comment type="subcellular location">
    <subcellularLocation>
        <location evidence="1 8">Endoplasmic reticulum membrane</location>
        <topology evidence="1 8">Multi-pass membrane protein</topology>
    </subcellularLocation>
</comment>
<dbReference type="STRING" id="284590.Q6CKM7"/>
<feature type="active site" evidence="8">
    <location>
        <position position="194"/>
    </location>
</feature>
<comment type="function">
    <text evidence="8">Fatty acyl-coenzyme A (CoA) diphosphatase that hydrolyzes fatty acyl-CoA to yield acyl-4'-phosphopantetheine and adenosine 3',5'-bisphosphate. Preferentially hydrolyzes unsaturated long-chain acyl-CoA substrates in the endoplasmic reticulum (ER) lumen. This catalytic activity is required for maintaining ER structure and for lipid droplets (LDs) biogenesis, which are lipid storage organelles involved in maintaining lipid and energy homeostasis. May directly bind to diacylglycerol (DAGs) and triacylglycerol, which is also important for LD biogenesis. May support directional budding of nacent LDs from the ER into the cytosol by reducing DAG levels at sites of LD formation. May play a role in the regulation of cell morphology and cytoskeletal organization. Involved in phospholipid biosynthesis.</text>
</comment>
<keyword evidence="3 8" id="KW-0378">Hydrolase</keyword>
<reference evidence="11 12" key="1">
    <citation type="journal article" date="2004" name="Nature">
        <title>Genome evolution in yeasts.</title>
        <authorList>
            <consortium name="Genolevures"/>
            <person name="Dujon B."/>
            <person name="Sherman D."/>
            <person name="Fischer G."/>
            <person name="Durrens P."/>
            <person name="Casaregola S."/>
            <person name="Lafontaine I."/>
            <person name="de Montigny J."/>
            <person name="Marck C."/>
            <person name="Neuveglise C."/>
            <person name="Talla E."/>
            <person name="Goffard N."/>
            <person name="Frangeul L."/>
            <person name="Aigle M."/>
            <person name="Anthouard V."/>
            <person name="Babour A."/>
            <person name="Barbe V."/>
            <person name="Barnay S."/>
            <person name="Blanchin S."/>
            <person name="Beckerich J.M."/>
            <person name="Beyne E."/>
            <person name="Bleykasten C."/>
            <person name="Boisrame A."/>
            <person name="Boyer J."/>
            <person name="Cattolico L."/>
            <person name="Confanioleri F."/>
            <person name="de Daruvar A."/>
            <person name="Despons L."/>
            <person name="Fabre E."/>
            <person name="Fairhead C."/>
            <person name="Ferry-Dumazet H."/>
            <person name="Groppi A."/>
            <person name="Hantraye F."/>
            <person name="Hennequin C."/>
            <person name="Jauniaux N."/>
            <person name="Joyet P."/>
            <person name="Kachouri R."/>
            <person name="Kerrest A."/>
            <person name="Koszul R."/>
            <person name="Lemaire M."/>
            <person name="Lesur I."/>
            <person name="Ma L."/>
            <person name="Muller H."/>
            <person name="Nicaud J.M."/>
            <person name="Nikolski M."/>
            <person name="Oztas S."/>
            <person name="Ozier-Kalogeropoulos O."/>
            <person name="Pellenz S."/>
            <person name="Potier S."/>
            <person name="Richard G.F."/>
            <person name="Straub M.L."/>
            <person name="Suleau A."/>
            <person name="Swennene D."/>
            <person name="Tekaia F."/>
            <person name="Wesolowski-Louvel M."/>
            <person name="Westhof E."/>
            <person name="Wirth B."/>
            <person name="Zeniou-Meyer M."/>
            <person name="Zivanovic I."/>
            <person name="Bolotin-Fukuhara M."/>
            <person name="Thierry A."/>
            <person name="Bouchier C."/>
            <person name="Caudron B."/>
            <person name="Scarpelli C."/>
            <person name="Gaillardin C."/>
            <person name="Weissenbach J."/>
            <person name="Wincker P."/>
            <person name="Souciet J.L."/>
        </authorList>
    </citation>
    <scope>NUCLEOTIDE SEQUENCE [LARGE SCALE GENOMIC DNA]</scope>
    <source>
        <strain evidence="12">ATCC 8585 / CBS 2359 / DSM 70799 / NBRC 1267 / NRRL Y-1140 / WM37</strain>
    </source>
</reference>
<dbReference type="Pfam" id="PF10261">
    <property type="entry name" value="FIT"/>
    <property type="match status" value="1"/>
</dbReference>
<dbReference type="Proteomes" id="UP000000598">
    <property type="component" value="Chromosome F"/>
</dbReference>
<comment type="catalytic activity">
    <reaction evidence="8">
        <text>(9Z)-octadecenoyl-CoA + H2O = S-(9Z-octadecenoyl)-4'-phosphopantetheine + adenosine 3',5'-bisphosphate + 2 H(+)</text>
        <dbReference type="Rhea" id="RHEA:65564"/>
        <dbReference type="ChEBI" id="CHEBI:15377"/>
        <dbReference type="ChEBI" id="CHEBI:15378"/>
        <dbReference type="ChEBI" id="CHEBI:57387"/>
        <dbReference type="ChEBI" id="CHEBI:58343"/>
        <dbReference type="ChEBI" id="CHEBI:156553"/>
    </reaction>
</comment>
<dbReference type="KEGG" id="kla:KLLA0_F09526g"/>
<dbReference type="eggNOG" id="KOG3750">
    <property type="taxonomic scope" value="Eukaryota"/>
</dbReference>
<dbReference type="HOGENOM" id="CLU_048143_2_1_1"/>
<evidence type="ECO:0000256" key="5">
    <source>
        <dbReference type="ARBA" id="ARBA00022989"/>
    </source>
</evidence>
<dbReference type="HAMAP" id="MF_03231">
    <property type="entry name" value="SCS3"/>
    <property type="match status" value="1"/>
</dbReference>
<evidence type="ECO:0000256" key="6">
    <source>
        <dbReference type="ARBA" id="ARBA00023098"/>
    </source>
</evidence>
<dbReference type="RefSeq" id="XP_455512.1">
    <property type="nucleotide sequence ID" value="XM_455512.1"/>
</dbReference>
<keyword evidence="8" id="KW-0594">Phospholipid biosynthesis</keyword>
<accession>Q6CKM7</accession>
<dbReference type="OMA" id="FIIWDNP"/>
<dbReference type="GO" id="GO:0140042">
    <property type="term" value="P:lipid droplet formation"/>
    <property type="evidence" value="ECO:0007669"/>
    <property type="project" value="UniProtKB-UniRule"/>
</dbReference>
<keyword evidence="10" id="KW-0732">Signal</keyword>
<comment type="catalytic activity">
    <reaction evidence="8">
        <text>an acyl-CoA + H2O = an acyl-4'-phosphopantetheine + adenosine 3',5'-bisphosphate + 2 H(+)</text>
        <dbReference type="Rhea" id="RHEA:50044"/>
        <dbReference type="ChEBI" id="CHEBI:15377"/>
        <dbReference type="ChEBI" id="CHEBI:15378"/>
        <dbReference type="ChEBI" id="CHEBI:58342"/>
        <dbReference type="ChEBI" id="CHEBI:58343"/>
        <dbReference type="ChEBI" id="CHEBI:132023"/>
    </reaction>
</comment>
<feature type="chain" id="PRO_5004272803" description="Acyl-coenzyme A diphosphatase SCS3" evidence="10">
    <location>
        <begin position="21"/>
        <end position="337"/>
    </location>
</feature>
<keyword evidence="5 8" id="KW-1133">Transmembrane helix</keyword>
<evidence type="ECO:0000256" key="3">
    <source>
        <dbReference type="ARBA" id="ARBA00022801"/>
    </source>
</evidence>